<gene>
    <name evidence="2" type="ORF">HHL17_04660</name>
</gene>
<dbReference type="RefSeq" id="WP_169223604.1">
    <property type="nucleotide sequence ID" value="NZ_JABBGC010000001.1"/>
</dbReference>
<dbReference type="AlphaFoldDB" id="A0A848GID8"/>
<accession>A0A848GID8</accession>
<dbReference type="InterPro" id="IPR011990">
    <property type="entry name" value="TPR-like_helical_dom_sf"/>
</dbReference>
<comment type="caution">
    <text evidence="2">The sequence shown here is derived from an EMBL/GenBank/DDBJ whole genome shotgun (WGS) entry which is preliminary data.</text>
</comment>
<keyword evidence="3" id="KW-1185">Reference proteome</keyword>
<proteinExistence type="predicted"/>
<sequence length="459" mass="49739">MKKVIIALTLPCVMLATSCSKFVDGYETSPNNTTKATGPLVLSGAELGLMSVYTGTPARAAAILTQQLGGTADQMLAYDTYDIKEGDNSNDWNNIFNNIIQPCNDIVANYSNGNSHNKGIALIVKAMALGVATDLWGDIPAQEAGMGIITGNFTPKYAAQKDVYAYIQSLLDEGITALKESKPDIREVGANDFFFEGDLDSWTNTAYILKARFAIHLSKKNASDAATQALAALTHVTNVGDLRTVYGTSTNENNQWYQFKLGRAALLRVGAQLINMMNASNDPRLSVYADKDKNGVYRGAAPSSEDLAASGIGSYMTGQTAPITLVGYVEALFIKAEANLILGKKAEAAAAHNEAVLTHVKIATGKDAPAAFVTAYASETDATITLEKIMNQKYVALFAQIESYADWRRTGFPVLTPNPENVLNKPAIPRRFPTDINERLYNPNTIRVNDILKPVWWDE</sequence>
<feature type="signal peptide" evidence="1">
    <location>
        <begin position="1"/>
        <end position="23"/>
    </location>
</feature>
<dbReference type="Proteomes" id="UP000583266">
    <property type="component" value="Unassembled WGS sequence"/>
</dbReference>
<keyword evidence="1" id="KW-0732">Signal</keyword>
<keyword evidence="2" id="KW-0449">Lipoprotein</keyword>
<reference evidence="2 3" key="1">
    <citation type="submission" date="2020-04" db="EMBL/GenBank/DDBJ databases">
        <title>Chitinophaga sp. G-6-1-13 sp. nov., isolated from soil.</title>
        <authorList>
            <person name="Dahal R.H."/>
            <person name="Chaudhary D.K."/>
        </authorList>
    </citation>
    <scope>NUCLEOTIDE SEQUENCE [LARGE SCALE GENOMIC DNA]</scope>
    <source>
        <strain evidence="2 3">G-6-1-13</strain>
    </source>
</reference>
<feature type="chain" id="PRO_5032735250" evidence="1">
    <location>
        <begin position="24"/>
        <end position="459"/>
    </location>
</feature>
<dbReference type="SUPFAM" id="SSF48452">
    <property type="entry name" value="TPR-like"/>
    <property type="match status" value="1"/>
</dbReference>
<dbReference type="Pfam" id="PF12771">
    <property type="entry name" value="SusD-like_2"/>
    <property type="match status" value="1"/>
</dbReference>
<evidence type="ECO:0000313" key="3">
    <source>
        <dbReference type="Proteomes" id="UP000583266"/>
    </source>
</evidence>
<dbReference type="EMBL" id="JABBGC010000001">
    <property type="protein sequence ID" value="NML36480.1"/>
    <property type="molecule type" value="Genomic_DNA"/>
</dbReference>
<evidence type="ECO:0000256" key="1">
    <source>
        <dbReference type="SAM" id="SignalP"/>
    </source>
</evidence>
<dbReference type="Gene3D" id="1.25.40.390">
    <property type="match status" value="1"/>
</dbReference>
<protein>
    <submittedName>
        <fullName evidence="2">SusD/RagB family nutrient-binding outer membrane lipoprotein</fullName>
    </submittedName>
</protein>
<organism evidence="2 3">
    <name type="scientific">Chitinophaga fulva</name>
    <dbReference type="NCBI Taxonomy" id="2728842"/>
    <lineage>
        <taxon>Bacteria</taxon>
        <taxon>Pseudomonadati</taxon>
        <taxon>Bacteroidota</taxon>
        <taxon>Chitinophagia</taxon>
        <taxon>Chitinophagales</taxon>
        <taxon>Chitinophagaceae</taxon>
        <taxon>Chitinophaga</taxon>
    </lineage>
</organism>
<dbReference type="PROSITE" id="PS51257">
    <property type="entry name" value="PROKAR_LIPOPROTEIN"/>
    <property type="match status" value="1"/>
</dbReference>
<dbReference type="InterPro" id="IPR041662">
    <property type="entry name" value="SusD-like_2"/>
</dbReference>
<name>A0A848GID8_9BACT</name>
<evidence type="ECO:0000313" key="2">
    <source>
        <dbReference type="EMBL" id="NML36480.1"/>
    </source>
</evidence>